<dbReference type="CDD" id="cd00408">
    <property type="entry name" value="DHDPS-like"/>
    <property type="match status" value="1"/>
</dbReference>
<sequence>MDRNDYRGIFVIVTTPFTDDFRLDEAALERTLDFCLAAGVHGVVANALASEGFYLSEAERRRAAEIVVNKAKGKVPVIIAVSAPHYHLAVEFARHAEQIGADAVMSLPPTLHPSSPADIKAHYKAIGAATALPLVIQNVSGQGASPLSAGLIAELVSEIPTARFVKEESGYPAQTVGEIIRLCGDKLEGVMGGKAGKTLMEEVRHGVSGTMPACEIADVHVALWNAIEAKDDKRARNIFQRLLPLLDMESNYGMPLMKEVLKARGVIPSAAVRQSGFRALDAAARAEAAAIMDDLADLMLPAYTHRR</sequence>
<dbReference type="Proteomes" id="UP000095463">
    <property type="component" value="Unassembled WGS sequence"/>
</dbReference>
<name>A0A1E5XLZ6_9HYPH</name>
<evidence type="ECO:0000313" key="5">
    <source>
        <dbReference type="EMBL" id="OEO29534.1"/>
    </source>
</evidence>
<evidence type="ECO:0000256" key="4">
    <source>
        <dbReference type="PIRSR" id="PIRSR001365-2"/>
    </source>
</evidence>
<feature type="binding site" evidence="4">
    <location>
        <position position="211"/>
    </location>
    <ligand>
        <name>pyruvate</name>
        <dbReference type="ChEBI" id="CHEBI:15361"/>
    </ligand>
</feature>
<dbReference type="Pfam" id="PF00701">
    <property type="entry name" value="DHDPS"/>
    <property type="match status" value="1"/>
</dbReference>
<dbReference type="GO" id="GO:0008840">
    <property type="term" value="F:4-hydroxy-tetrahydrodipicolinate synthase activity"/>
    <property type="evidence" value="ECO:0007669"/>
    <property type="project" value="TreeGrafter"/>
</dbReference>
<gene>
    <name evidence="5" type="ORF">VW23_025120</name>
</gene>
<proteinExistence type="inferred from homology"/>
<evidence type="ECO:0000256" key="2">
    <source>
        <dbReference type="ARBA" id="ARBA00023239"/>
    </source>
</evidence>
<protein>
    <recommendedName>
        <fullName evidence="7">Dihydrodipicolinate synthase family protein</fullName>
    </recommendedName>
</protein>
<dbReference type="Gene3D" id="3.20.20.70">
    <property type="entry name" value="Aldolase class I"/>
    <property type="match status" value="1"/>
</dbReference>
<dbReference type="SUPFAM" id="SSF51569">
    <property type="entry name" value="Aldolase"/>
    <property type="match status" value="1"/>
</dbReference>
<evidence type="ECO:0008006" key="7">
    <source>
        <dbReference type="Google" id="ProtNLM"/>
    </source>
</evidence>
<dbReference type="SMART" id="SM01130">
    <property type="entry name" value="DHDPS"/>
    <property type="match status" value="1"/>
</dbReference>
<dbReference type="InterPro" id="IPR002220">
    <property type="entry name" value="DapA-like"/>
</dbReference>
<dbReference type="PANTHER" id="PTHR12128:SF66">
    <property type="entry name" value="4-HYDROXY-2-OXOGLUTARATE ALDOLASE, MITOCHONDRIAL"/>
    <property type="match status" value="1"/>
</dbReference>
<dbReference type="GO" id="GO:0005829">
    <property type="term" value="C:cytosol"/>
    <property type="evidence" value="ECO:0007669"/>
    <property type="project" value="TreeGrafter"/>
</dbReference>
<evidence type="ECO:0000313" key="6">
    <source>
        <dbReference type="Proteomes" id="UP000095463"/>
    </source>
</evidence>
<evidence type="ECO:0000256" key="1">
    <source>
        <dbReference type="ARBA" id="ARBA00007592"/>
    </source>
</evidence>
<reference evidence="5 6" key="1">
    <citation type="journal article" date="2015" name="Genome Announc.">
        <title>Genome Assemblies of Three Soil-Associated Devosia species: D. insulae, D. limi, and D. soli.</title>
        <authorList>
            <person name="Hassan Y.I."/>
            <person name="Lepp D."/>
            <person name="Zhou T."/>
        </authorList>
    </citation>
    <scope>NUCLEOTIDE SEQUENCE [LARGE SCALE GENOMIC DNA]</scope>
    <source>
        <strain evidence="5 6">DS-56</strain>
    </source>
</reference>
<dbReference type="RefSeq" id="WP_069911223.1">
    <property type="nucleotide sequence ID" value="NZ_LAJE02000282.1"/>
</dbReference>
<keyword evidence="2 3" id="KW-0456">Lyase</keyword>
<keyword evidence="6" id="KW-1185">Reference proteome</keyword>
<dbReference type="PIRSF" id="PIRSF001365">
    <property type="entry name" value="DHDPS"/>
    <property type="match status" value="1"/>
</dbReference>
<dbReference type="AlphaFoldDB" id="A0A1E5XLZ6"/>
<comment type="similarity">
    <text evidence="1 3">Belongs to the DapA family.</text>
</comment>
<comment type="caution">
    <text evidence="5">The sequence shown here is derived from an EMBL/GenBank/DDBJ whole genome shotgun (WGS) entry which is preliminary data.</text>
</comment>
<organism evidence="5 6">
    <name type="scientific">Devosia insulae DS-56</name>
    <dbReference type="NCBI Taxonomy" id="1116389"/>
    <lineage>
        <taxon>Bacteria</taxon>
        <taxon>Pseudomonadati</taxon>
        <taxon>Pseudomonadota</taxon>
        <taxon>Alphaproteobacteria</taxon>
        <taxon>Hyphomicrobiales</taxon>
        <taxon>Devosiaceae</taxon>
        <taxon>Devosia</taxon>
    </lineage>
</organism>
<dbReference type="PANTHER" id="PTHR12128">
    <property type="entry name" value="DIHYDRODIPICOLINATE SYNTHASE"/>
    <property type="match status" value="1"/>
</dbReference>
<dbReference type="OrthoDB" id="199953at2"/>
<dbReference type="EMBL" id="LAJE02000282">
    <property type="protein sequence ID" value="OEO29534.1"/>
    <property type="molecule type" value="Genomic_DNA"/>
</dbReference>
<dbReference type="InterPro" id="IPR013785">
    <property type="entry name" value="Aldolase_TIM"/>
</dbReference>
<accession>A0A1E5XLZ6</accession>
<evidence type="ECO:0000256" key="3">
    <source>
        <dbReference type="PIRNR" id="PIRNR001365"/>
    </source>
</evidence>